<evidence type="ECO:0000256" key="9">
    <source>
        <dbReference type="ARBA" id="ARBA00023242"/>
    </source>
</evidence>
<keyword evidence="8 10" id="KW-0694">RNA-binding</keyword>
<evidence type="ECO:0000313" key="15">
    <source>
        <dbReference type="EnsemblPlants" id="AES72179"/>
    </source>
</evidence>
<feature type="binding site" evidence="10">
    <location>
        <position position="214"/>
    </location>
    <ligand>
        <name>S-adenosyl-L-methionine</name>
        <dbReference type="ChEBI" id="CHEBI:59789"/>
    </ligand>
</feature>
<dbReference type="GO" id="GO:0000049">
    <property type="term" value="F:tRNA binding"/>
    <property type="evidence" value="ECO:0007669"/>
    <property type="project" value="UniProtKB-KW"/>
</dbReference>
<feature type="compositionally biased region" description="Polar residues" evidence="11">
    <location>
        <begin position="487"/>
        <end position="505"/>
    </location>
</feature>
<dbReference type="Proteomes" id="UP000265566">
    <property type="component" value="Chromosome 3"/>
</dbReference>
<keyword evidence="6 10" id="KW-0949">S-adenosyl-L-methionine</keyword>
<feature type="binding site" evidence="10">
    <location>
        <position position="274"/>
    </location>
    <ligand>
        <name>S-adenosyl-L-methionine</name>
        <dbReference type="ChEBI" id="CHEBI:59789"/>
    </ligand>
</feature>
<organism evidence="13 16">
    <name type="scientific">Medicago truncatula</name>
    <name type="common">Barrel medic</name>
    <name type="synonym">Medicago tribuloides</name>
    <dbReference type="NCBI Taxonomy" id="3880"/>
    <lineage>
        <taxon>Eukaryota</taxon>
        <taxon>Viridiplantae</taxon>
        <taxon>Streptophyta</taxon>
        <taxon>Embryophyta</taxon>
        <taxon>Tracheophyta</taxon>
        <taxon>Spermatophyta</taxon>
        <taxon>Magnoliopsida</taxon>
        <taxon>eudicotyledons</taxon>
        <taxon>Gunneridae</taxon>
        <taxon>Pentapetalae</taxon>
        <taxon>rosids</taxon>
        <taxon>fabids</taxon>
        <taxon>Fabales</taxon>
        <taxon>Fabaceae</taxon>
        <taxon>Papilionoideae</taxon>
        <taxon>50 kb inversion clade</taxon>
        <taxon>NPAAA clade</taxon>
        <taxon>Hologalegina</taxon>
        <taxon>IRL clade</taxon>
        <taxon>Trifolieae</taxon>
        <taxon>Medicago</taxon>
    </lineage>
</organism>
<dbReference type="InterPro" id="IPR057285">
    <property type="entry name" value="Pre-PUA_NSUN2"/>
</dbReference>
<dbReference type="EMBL" id="CM001219">
    <property type="protein sequence ID" value="AES72179.2"/>
    <property type="molecule type" value="Genomic_DNA"/>
</dbReference>
<dbReference type="PRINTS" id="PR02008">
    <property type="entry name" value="RCMTFAMILY"/>
</dbReference>
<reference evidence="13 16" key="1">
    <citation type="journal article" date="2011" name="Nature">
        <title>The Medicago genome provides insight into the evolution of rhizobial symbioses.</title>
        <authorList>
            <person name="Young N.D."/>
            <person name="Debelle F."/>
            <person name="Oldroyd G.E."/>
            <person name="Geurts R."/>
            <person name="Cannon S.B."/>
            <person name="Udvardi M.K."/>
            <person name="Benedito V.A."/>
            <person name="Mayer K.F."/>
            <person name="Gouzy J."/>
            <person name="Schoof H."/>
            <person name="Van de Peer Y."/>
            <person name="Proost S."/>
            <person name="Cook D.R."/>
            <person name="Meyers B.C."/>
            <person name="Spannagl M."/>
            <person name="Cheung F."/>
            <person name="De Mita S."/>
            <person name="Krishnakumar V."/>
            <person name="Gundlach H."/>
            <person name="Zhou S."/>
            <person name="Mudge J."/>
            <person name="Bharti A.K."/>
            <person name="Murray J.D."/>
            <person name="Naoumkina M.A."/>
            <person name="Rosen B."/>
            <person name="Silverstein K.A."/>
            <person name="Tang H."/>
            <person name="Rombauts S."/>
            <person name="Zhao P.X."/>
            <person name="Zhou P."/>
            <person name="Barbe V."/>
            <person name="Bardou P."/>
            <person name="Bechner M."/>
            <person name="Bellec A."/>
            <person name="Berger A."/>
            <person name="Berges H."/>
            <person name="Bidwell S."/>
            <person name="Bisseling T."/>
            <person name="Choisne N."/>
            <person name="Couloux A."/>
            <person name="Denny R."/>
            <person name="Deshpande S."/>
            <person name="Dai X."/>
            <person name="Doyle J.J."/>
            <person name="Dudez A.M."/>
            <person name="Farmer A.D."/>
            <person name="Fouteau S."/>
            <person name="Franken C."/>
            <person name="Gibelin C."/>
            <person name="Gish J."/>
            <person name="Goldstein S."/>
            <person name="Gonzalez A.J."/>
            <person name="Green P.J."/>
            <person name="Hallab A."/>
            <person name="Hartog M."/>
            <person name="Hua A."/>
            <person name="Humphray S.J."/>
            <person name="Jeong D.H."/>
            <person name="Jing Y."/>
            <person name="Jocker A."/>
            <person name="Kenton S.M."/>
            <person name="Kim D.J."/>
            <person name="Klee K."/>
            <person name="Lai H."/>
            <person name="Lang C."/>
            <person name="Lin S."/>
            <person name="Macmil S.L."/>
            <person name="Magdelenat G."/>
            <person name="Matthews L."/>
            <person name="McCorrison J."/>
            <person name="Monaghan E.L."/>
            <person name="Mun J.H."/>
            <person name="Najar F.Z."/>
            <person name="Nicholson C."/>
            <person name="Noirot C."/>
            <person name="O'Bleness M."/>
            <person name="Paule C.R."/>
            <person name="Poulain J."/>
            <person name="Prion F."/>
            <person name="Qin B."/>
            <person name="Qu C."/>
            <person name="Retzel E.F."/>
            <person name="Riddle C."/>
            <person name="Sallet E."/>
            <person name="Samain S."/>
            <person name="Samson N."/>
            <person name="Sanders I."/>
            <person name="Saurat O."/>
            <person name="Scarpelli C."/>
            <person name="Schiex T."/>
            <person name="Segurens B."/>
            <person name="Severin A.J."/>
            <person name="Sherrier D.J."/>
            <person name="Shi R."/>
            <person name="Sims S."/>
            <person name="Singer S.R."/>
            <person name="Sinharoy S."/>
            <person name="Sterck L."/>
            <person name="Viollet A."/>
            <person name="Wang B.B."/>
            <person name="Wang K."/>
            <person name="Wang M."/>
            <person name="Wang X."/>
            <person name="Warfsmann J."/>
            <person name="Weissenbach J."/>
            <person name="White D.D."/>
            <person name="White J.D."/>
            <person name="Wiley G.B."/>
            <person name="Wincker P."/>
            <person name="Xing Y."/>
            <person name="Yang L."/>
            <person name="Yao Z."/>
            <person name="Ying F."/>
            <person name="Zhai J."/>
            <person name="Zhou L."/>
            <person name="Zuber A."/>
            <person name="Denarie J."/>
            <person name="Dixon R.A."/>
            <person name="May G.D."/>
            <person name="Schwartz D.C."/>
            <person name="Rogers J."/>
            <person name="Quetier F."/>
            <person name="Town C.D."/>
            <person name="Roe B.A."/>
        </authorList>
    </citation>
    <scope>NUCLEOTIDE SEQUENCE [LARGE SCALE GENOMIC DNA]</scope>
    <source>
        <strain evidence="13">A17</strain>
        <strain evidence="15 16">cv. Jemalong A17</strain>
    </source>
</reference>
<dbReference type="InterPro" id="IPR023267">
    <property type="entry name" value="RCMT"/>
</dbReference>
<feature type="binding site" evidence="10">
    <location>
        <begin position="182"/>
        <end position="188"/>
    </location>
    <ligand>
        <name>S-adenosyl-L-methionine</name>
        <dbReference type="ChEBI" id="CHEBI:59789"/>
    </ligand>
</feature>
<evidence type="ECO:0000313" key="17">
    <source>
        <dbReference type="Proteomes" id="UP000265566"/>
    </source>
</evidence>
<accession>A0A0C3VLD2</accession>
<feature type="compositionally biased region" description="Basic residues" evidence="11">
    <location>
        <begin position="1"/>
        <end position="17"/>
    </location>
</feature>
<evidence type="ECO:0000256" key="5">
    <source>
        <dbReference type="ARBA" id="ARBA00022679"/>
    </source>
</evidence>
<dbReference type="GO" id="GO:0016428">
    <property type="term" value="F:tRNA (cytidine-5-)-methyltransferase activity"/>
    <property type="evidence" value="ECO:0007669"/>
    <property type="project" value="InterPro"/>
</dbReference>
<dbReference type="GO" id="GO:0001510">
    <property type="term" value="P:RNA methylation"/>
    <property type="evidence" value="ECO:0000318"/>
    <property type="project" value="GO_Central"/>
</dbReference>
<dbReference type="InterPro" id="IPR018314">
    <property type="entry name" value="RsmB/NOL1/NOP2-like_CS"/>
</dbReference>
<dbReference type="Gramene" id="rna17811">
    <property type="protein sequence ID" value="RHN69356.1"/>
    <property type="gene ID" value="gene17811"/>
</dbReference>
<keyword evidence="7" id="KW-0819">tRNA processing</keyword>
<evidence type="ECO:0000313" key="16">
    <source>
        <dbReference type="Proteomes" id="UP000002051"/>
    </source>
</evidence>
<keyword evidence="16" id="KW-1185">Reference proteome</keyword>
<dbReference type="InterPro" id="IPR001678">
    <property type="entry name" value="MeTrfase_RsmB-F_NOP2_dom"/>
</dbReference>
<dbReference type="HOGENOM" id="CLU_005316_4_3_1"/>
<evidence type="ECO:0000313" key="13">
    <source>
        <dbReference type="EMBL" id="AES72179.2"/>
    </source>
</evidence>
<dbReference type="EnsemblPlants" id="AES72179">
    <property type="protein sequence ID" value="AES72179"/>
    <property type="gene ID" value="MTR_3g086950"/>
</dbReference>
<sequence>MGRGKGGKSRTQRKHFQHNRENVWKQPRPESSSITNNLFDIQNPDFDHYYKEQNIVSLEEWDSFMQVLRTPLPAAFRINSSSLFHADIRSQLENDFAPALQAMVDEVDEEEAIRPLPWYPNNLAWHSNFSRMQLRKNQSLKRFHEFLKLENEIGNITRQEAVSMVPPLFLDVHSNHVVLDMCAAPGSKTFQLLEILHRSTKAGSLPDGMVVANDLDVQRCNLLIHQIKRMCTANLIVTNHEAQHFPRCQLNMDCDIMGPDQHNSQLLFDRVLCDVPCSGDGTLRKAPDLWRRWNTGTGNGLHNLQILVAMRGLSLLKVGGRMVYSTCSINPIENEAVIAEILRRCEGSIELVDVSGELPQLICRPGLKTWKVCDKGKYLVSCKEVPKVLRNVVLPSMFPNGGSYQDTDCNSNCDVNGHSEDGVQEAENHMMHEFTEELSDFPLDRCMRLLPHDQNSGAFFIAVLQKVSHLPAIEVKIRKKVDRQHVESVNQGNEDAQVLQINPSESTRDEEVCEQVSEDNKNEPNTADLKFSPVIDEGDSEEAQEPHNEENMAKITPSKRKLQIQGKWRGVDPVVFFKDEAIIKSIKAFYGINEHFPLDGHLLTRNSDTSNVKRLYYISKPVKNVLELNLSVGQQLKITSVGVKIFERQKSREGRSVECAFRITSEGLPLILPHITKQILSASPIDFKHLLQYKNIKFAEFVDAKFGEKATNLMPGCCVVVLGEGNRTAAEALHVHESSIAIACWKGGASLTVMVTSIECQELLERLLMRLDRATEKGSSIDEK</sequence>
<keyword evidence="5 10" id="KW-0808">Transferase</keyword>
<dbReference type="PANTHER" id="PTHR22808">
    <property type="entry name" value="NCL1 YEAST -RELATED NOL1/NOP2/FMU SUN DOMAIN-CONTAINING"/>
    <property type="match status" value="1"/>
</dbReference>
<reference evidence="14" key="5">
    <citation type="journal article" date="2018" name="Nat. Plants">
        <title>Whole-genome landscape of Medicago truncatula symbiotic genes.</title>
        <authorList>
            <person name="Pecrix Y."/>
            <person name="Gamas P."/>
            <person name="Carrere S."/>
        </authorList>
    </citation>
    <scope>NUCLEOTIDE SEQUENCE</scope>
    <source>
        <tissue evidence="14">Leaves</tissue>
    </source>
</reference>
<dbReference type="Pfam" id="PF25378">
    <property type="entry name" value="PUA_NSUN2"/>
    <property type="match status" value="1"/>
</dbReference>
<evidence type="ECO:0000256" key="6">
    <source>
        <dbReference type="ARBA" id="ARBA00022691"/>
    </source>
</evidence>
<dbReference type="PROSITE" id="PS01153">
    <property type="entry name" value="NOL1_NOP2_SUN"/>
    <property type="match status" value="1"/>
</dbReference>
<evidence type="ECO:0000256" key="1">
    <source>
        <dbReference type="ARBA" id="ARBA00004123"/>
    </source>
</evidence>
<dbReference type="GO" id="GO:0030488">
    <property type="term" value="P:tRNA methylation"/>
    <property type="evidence" value="ECO:0007669"/>
    <property type="project" value="UniProtKB-ARBA"/>
</dbReference>
<proteinExistence type="inferred from homology"/>
<evidence type="ECO:0000256" key="4">
    <source>
        <dbReference type="ARBA" id="ARBA00022603"/>
    </source>
</evidence>
<keyword evidence="3" id="KW-0820">tRNA-binding</keyword>
<evidence type="ECO:0000259" key="12">
    <source>
        <dbReference type="PROSITE" id="PS51686"/>
    </source>
</evidence>
<comment type="similarity">
    <text evidence="2 10">Belongs to the class I-like SAM-binding methyltransferase superfamily. RsmB/NOP family.</text>
</comment>
<dbReference type="GO" id="GO:0005634">
    <property type="term" value="C:nucleus"/>
    <property type="evidence" value="ECO:0007669"/>
    <property type="project" value="UniProtKB-SubCell"/>
</dbReference>
<dbReference type="OrthoDB" id="6093671at2759"/>
<name>G7J386_MEDTR</name>
<protein>
    <submittedName>
        <fullName evidence="14">Putative tRNA (Cytosine(34)-C(5))-methyltransferase</fullName>
        <ecNumber evidence="14">2.1.1.203</ecNumber>
    </submittedName>
    <submittedName>
        <fullName evidence="13">tRNA (Cytosine(34)-C(5))-methyltransferase-like protein</fullName>
    </submittedName>
</protein>
<dbReference type="Pfam" id="PF01189">
    <property type="entry name" value="Methyltr_RsmB-F"/>
    <property type="match status" value="1"/>
</dbReference>
<gene>
    <name evidence="15" type="primary">11422681</name>
    <name evidence="13" type="ordered locus">MTR_3g086950</name>
    <name evidence="14" type="ORF">MtrunA17_Chr3g0123801</name>
</gene>
<reference evidence="13 16" key="2">
    <citation type="journal article" date="2014" name="BMC Genomics">
        <title>An improved genome release (version Mt4.0) for the model legume Medicago truncatula.</title>
        <authorList>
            <person name="Tang H."/>
            <person name="Krishnakumar V."/>
            <person name="Bidwell S."/>
            <person name="Rosen B."/>
            <person name="Chan A."/>
            <person name="Zhou S."/>
            <person name="Gentzbittel L."/>
            <person name="Childs K.L."/>
            <person name="Yandell M."/>
            <person name="Gundlach H."/>
            <person name="Mayer K.F."/>
            <person name="Schwartz D.C."/>
            <person name="Town C.D."/>
        </authorList>
    </citation>
    <scope>GENOME REANNOTATION</scope>
    <source>
        <strain evidence="13">A17</strain>
        <strain evidence="15 16">cv. Jemalong A17</strain>
    </source>
</reference>
<dbReference type="Pfam" id="PF25376">
    <property type="entry name" value="Pre-PUA_NSUN2"/>
    <property type="match status" value="1"/>
</dbReference>
<dbReference type="InterPro" id="IPR029063">
    <property type="entry name" value="SAM-dependent_MTases_sf"/>
</dbReference>
<dbReference type="EMBL" id="PSQE01000003">
    <property type="protein sequence ID" value="RHN69356.1"/>
    <property type="molecule type" value="Genomic_DNA"/>
</dbReference>
<evidence type="ECO:0000256" key="8">
    <source>
        <dbReference type="ARBA" id="ARBA00022884"/>
    </source>
</evidence>
<evidence type="ECO:0000256" key="2">
    <source>
        <dbReference type="ARBA" id="ARBA00007494"/>
    </source>
</evidence>
<dbReference type="KEGG" id="mtr:11422681"/>
<dbReference type="AlphaFoldDB" id="G7J386"/>
<keyword evidence="4 10" id="KW-0489">Methyltransferase</keyword>
<dbReference type="GO" id="GO:0008168">
    <property type="term" value="F:methyltransferase activity"/>
    <property type="evidence" value="ECO:0000318"/>
    <property type="project" value="GO_Central"/>
</dbReference>
<evidence type="ECO:0000256" key="10">
    <source>
        <dbReference type="PROSITE-ProRule" id="PRU01023"/>
    </source>
</evidence>
<dbReference type="SUPFAM" id="SSF53335">
    <property type="entry name" value="S-adenosyl-L-methionine-dependent methyltransferases"/>
    <property type="match status" value="1"/>
</dbReference>
<dbReference type="eggNOG" id="KOG2198">
    <property type="taxonomic scope" value="Eukaryota"/>
</dbReference>
<comment type="caution">
    <text evidence="10">Lacks conserved residue(s) required for the propagation of feature annotation.</text>
</comment>
<feature type="region of interest" description="Disordered" evidence="11">
    <location>
        <begin position="486"/>
        <end position="551"/>
    </location>
</feature>
<dbReference type="PANTHER" id="PTHR22808:SF25">
    <property type="entry name" value="TRNA (CYTOSINE(34)-C(5))-METHYLTRANSFERASE-RELATED"/>
    <property type="match status" value="1"/>
</dbReference>
<dbReference type="InterPro" id="IPR049560">
    <property type="entry name" value="MeTrfase_RsmB-F_NOP2_cat"/>
</dbReference>
<accession>G7J386</accession>
<dbReference type="EC" id="2.1.1.203" evidence="14"/>
<dbReference type="InterPro" id="IPR057286">
    <property type="entry name" value="PUA_NSUN2"/>
</dbReference>
<dbReference type="Gene3D" id="3.40.50.150">
    <property type="entry name" value="Vaccinia Virus protein VP39"/>
    <property type="match status" value="1"/>
</dbReference>
<evidence type="ECO:0000256" key="11">
    <source>
        <dbReference type="SAM" id="MobiDB-lite"/>
    </source>
</evidence>
<dbReference type="FunFam" id="3.40.50.150:FF:000153">
    <property type="entry name" value="S-adenosyl-L-methionine-dependent methyltransferase superfamily protein"/>
    <property type="match status" value="1"/>
</dbReference>
<dbReference type="STRING" id="3880.G7J386"/>
<dbReference type="Proteomes" id="UP000002051">
    <property type="component" value="Chromosome 3"/>
</dbReference>
<comment type="subcellular location">
    <subcellularLocation>
        <location evidence="1">Nucleus</location>
    </subcellularLocation>
</comment>
<reference evidence="15" key="3">
    <citation type="submission" date="2015-04" db="UniProtKB">
        <authorList>
            <consortium name="EnsemblPlants"/>
        </authorList>
    </citation>
    <scope>IDENTIFICATION</scope>
    <source>
        <strain evidence="15">cv. Jemalong A17</strain>
    </source>
</reference>
<evidence type="ECO:0000256" key="7">
    <source>
        <dbReference type="ARBA" id="ARBA00022694"/>
    </source>
</evidence>
<dbReference type="InterPro" id="IPR023270">
    <property type="entry name" value="RCMT_NCL1"/>
</dbReference>
<feature type="active site" description="Nucleophile" evidence="10">
    <location>
        <position position="327"/>
    </location>
</feature>
<dbReference type="PaxDb" id="3880-AES72179"/>
<keyword evidence="9" id="KW-0539">Nucleus</keyword>
<dbReference type="PRINTS" id="PR02011">
    <property type="entry name" value="RCMTNCL1"/>
</dbReference>
<evidence type="ECO:0000256" key="3">
    <source>
        <dbReference type="ARBA" id="ARBA00022555"/>
    </source>
</evidence>
<reference evidence="17" key="4">
    <citation type="journal article" date="2018" name="Nat. Plants">
        <title>Whole-genome landscape of Medicago truncatula symbiotic genes.</title>
        <authorList>
            <person name="Pecrix Y."/>
            <person name="Staton S.E."/>
            <person name="Sallet E."/>
            <person name="Lelandais-Briere C."/>
            <person name="Moreau S."/>
            <person name="Carrere S."/>
            <person name="Blein T."/>
            <person name="Jardinaud M.F."/>
            <person name="Latrasse D."/>
            <person name="Zouine M."/>
            <person name="Zahm M."/>
            <person name="Kreplak J."/>
            <person name="Mayjonade B."/>
            <person name="Satge C."/>
            <person name="Perez M."/>
            <person name="Cauet S."/>
            <person name="Marande W."/>
            <person name="Chantry-Darmon C."/>
            <person name="Lopez-Roques C."/>
            <person name="Bouchez O."/>
            <person name="Berard A."/>
            <person name="Debelle F."/>
            <person name="Munos S."/>
            <person name="Bendahmane A."/>
            <person name="Berges H."/>
            <person name="Niebel A."/>
            <person name="Buitink J."/>
            <person name="Frugier F."/>
            <person name="Benhamed M."/>
            <person name="Crespi M."/>
            <person name="Gouzy J."/>
            <person name="Gamas P."/>
        </authorList>
    </citation>
    <scope>NUCLEOTIDE SEQUENCE [LARGE SCALE GENOMIC DNA]</scope>
    <source>
        <strain evidence="17">cv. Jemalong A17</strain>
    </source>
</reference>
<dbReference type="PROSITE" id="PS51686">
    <property type="entry name" value="SAM_MT_RSMB_NOP"/>
    <property type="match status" value="1"/>
</dbReference>
<feature type="domain" description="SAM-dependent MTase RsmB/NOP-type" evidence="12">
    <location>
        <begin position="64"/>
        <end position="467"/>
    </location>
</feature>
<feature type="region of interest" description="Disordered" evidence="11">
    <location>
        <begin position="1"/>
        <end position="34"/>
    </location>
</feature>
<evidence type="ECO:0000313" key="14">
    <source>
        <dbReference type="EMBL" id="RHN69356.1"/>
    </source>
</evidence>